<dbReference type="eggNOG" id="KOG2206">
    <property type="taxonomic scope" value="Eukaryota"/>
</dbReference>
<dbReference type="SUPFAM" id="SSF53098">
    <property type="entry name" value="Ribonuclease H-like"/>
    <property type="match status" value="1"/>
</dbReference>
<dbReference type="GO" id="GO:0003676">
    <property type="term" value="F:nucleic acid binding"/>
    <property type="evidence" value="ECO:0007669"/>
    <property type="project" value="InterPro"/>
</dbReference>
<dbReference type="Gene3D" id="3.30.420.10">
    <property type="entry name" value="Ribonuclease H-like superfamily/Ribonuclease H"/>
    <property type="match status" value="1"/>
</dbReference>
<feature type="compositionally biased region" description="Low complexity" evidence="1">
    <location>
        <begin position="72"/>
        <end position="84"/>
    </location>
</feature>
<dbReference type="InterPro" id="IPR036397">
    <property type="entry name" value="RNaseH_sf"/>
</dbReference>
<dbReference type="Gene3D" id="1.10.150.80">
    <property type="entry name" value="HRDC domain"/>
    <property type="match status" value="1"/>
</dbReference>
<dbReference type="GO" id="GO:0008408">
    <property type="term" value="F:3'-5' exonuclease activity"/>
    <property type="evidence" value="ECO:0007669"/>
    <property type="project" value="InterPro"/>
</dbReference>
<reference evidence="4" key="1">
    <citation type="submission" date="2011-02" db="EMBL/GenBank/DDBJ databases">
        <title>The Genome Sequence of Capsaspora owczarzaki ATCC 30864.</title>
        <authorList>
            <person name="Russ C."/>
            <person name="Cuomo C."/>
            <person name="Burger G."/>
            <person name="Gray M.W."/>
            <person name="Holland P.W.H."/>
            <person name="King N."/>
            <person name="Lang F.B.F."/>
            <person name="Roger A.J."/>
            <person name="Ruiz-Trillo I."/>
            <person name="Young S.K."/>
            <person name="Zeng Q."/>
            <person name="Gargeya S."/>
            <person name="Alvarado L."/>
            <person name="Berlin A."/>
            <person name="Chapman S.B."/>
            <person name="Chen Z."/>
            <person name="Freedman E."/>
            <person name="Gellesch M."/>
            <person name="Goldberg J."/>
            <person name="Griggs A."/>
            <person name="Gujja S."/>
            <person name="Heilman E."/>
            <person name="Heiman D."/>
            <person name="Howarth C."/>
            <person name="Mehta T."/>
            <person name="Neiman D."/>
            <person name="Pearson M."/>
            <person name="Roberts A."/>
            <person name="Saif S."/>
            <person name="Shea T."/>
            <person name="Shenoy N."/>
            <person name="Sisk P."/>
            <person name="Stolte C."/>
            <person name="Sykes S."/>
            <person name="White J."/>
            <person name="Yandava C."/>
            <person name="Haas B."/>
            <person name="Nusbaum C."/>
            <person name="Birren B."/>
        </authorList>
    </citation>
    <scope>NUCLEOTIDE SEQUENCE</scope>
    <source>
        <strain evidence="4">ATCC 30864</strain>
    </source>
</reference>
<name>A0A0D2VHM2_CAPO3</name>
<proteinExistence type="predicted"/>
<dbReference type="PROSITE" id="PS50967">
    <property type="entry name" value="HRDC"/>
    <property type="match status" value="1"/>
</dbReference>
<dbReference type="PANTHER" id="PTHR47649">
    <property type="entry name" value="RIBONUCLEASE D"/>
    <property type="match status" value="1"/>
</dbReference>
<dbReference type="Pfam" id="PF01612">
    <property type="entry name" value="DNA_pol_A_exo1"/>
    <property type="match status" value="1"/>
</dbReference>
<dbReference type="GO" id="GO:0006139">
    <property type="term" value="P:nucleobase-containing compound metabolic process"/>
    <property type="evidence" value="ECO:0007669"/>
    <property type="project" value="InterPro"/>
</dbReference>
<gene>
    <name evidence="3" type="ORF">CAOG_009363</name>
</gene>
<organism evidence="3 4">
    <name type="scientific">Capsaspora owczarzaki (strain ATCC 30864)</name>
    <dbReference type="NCBI Taxonomy" id="595528"/>
    <lineage>
        <taxon>Eukaryota</taxon>
        <taxon>Filasterea</taxon>
        <taxon>Capsaspora</taxon>
    </lineage>
</organism>
<feature type="compositionally biased region" description="Low complexity" evidence="1">
    <location>
        <begin position="8"/>
        <end position="39"/>
    </location>
</feature>
<dbReference type="InterPro" id="IPR044876">
    <property type="entry name" value="HRDC_dom_sf"/>
</dbReference>
<feature type="domain" description="HRDC" evidence="2">
    <location>
        <begin position="348"/>
        <end position="426"/>
    </location>
</feature>
<dbReference type="SMART" id="SM00341">
    <property type="entry name" value="HRDC"/>
    <property type="match status" value="1"/>
</dbReference>
<dbReference type="PhylomeDB" id="A0A0D2VHM2"/>
<evidence type="ECO:0000256" key="1">
    <source>
        <dbReference type="SAM" id="MobiDB-lite"/>
    </source>
</evidence>
<dbReference type="InterPro" id="IPR002121">
    <property type="entry name" value="HRDC_dom"/>
</dbReference>
<evidence type="ECO:0000313" key="3">
    <source>
        <dbReference type="EMBL" id="KJE89447.1"/>
    </source>
</evidence>
<feature type="compositionally biased region" description="Basic and acidic residues" evidence="1">
    <location>
        <begin position="118"/>
        <end position="127"/>
    </location>
</feature>
<feature type="compositionally biased region" description="Basic and acidic residues" evidence="1">
    <location>
        <begin position="47"/>
        <end position="60"/>
    </location>
</feature>
<keyword evidence="4" id="KW-1185">Reference proteome</keyword>
<dbReference type="InterPro" id="IPR012337">
    <property type="entry name" value="RNaseH-like_sf"/>
</dbReference>
<dbReference type="AlphaFoldDB" id="A0A0D2VHM2"/>
<evidence type="ECO:0000259" key="2">
    <source>
        <dbReference type="PROSITE" id="PS50967"/>
    </source>
</evidence>
<dbReference type="STRING" id="595528.A0A0D2VHM2"/>
<dbReference type="Pfam" id="PF00570">
    <property type="entry name" value="HRDC"/>
    <property type="match status" value="1"/>
</dbReference>
<feature type="region of interest" description="Disordered" evidence="1">
    <location>
        <begin position="1"/>
        <end position="127"/>
    </location>
</feature>
<dbReference type="PANTHER" id="PTHR47649:SF1">
    <property type="entry name" value="RIBONUCLEASE D"/>
    <property type="match status" value="1"/>
</dbReference>
<dbReference type="GO" id="GO:0000166">
    <property type="term" value="F:nucleotide binding"/>
    <property type="evidence" value="ECO:0007669"/>
    <property type="project" value="InterPro"/>
</dbReference>
<dbReference type="InParanoid" id="A0A0D2VHM2"/>
<dbReference type="InterPro" id="IPR002562">
    <property type="entry name" value="3'-5'_exonuclease_dom"/>
</dbReference>
<dbReference type="OrthoDB" id="26838at2759"/>
<dbReference type="InterPro" id="IPR010997">
    <property type="entry name" value="HRDC-like_sf"/>
</dbReference>
<dbReference type="Proteomes" id="UP000008743">
    <property type="component" value="Unassembled WGS sequence"/>
</dbReference>
<dbReference type="SMART" id="SM00474">
    <property type="entry name" value="35EXOc"/>
    <property type="match status" value="1"/>
</dbReference>
<accession>A0A0D2VHM2</accession>
<evidence type="ECO:0000313" key="4">
    <source>
        <dbReference type="Proteomes" id="UP000008743"/>
    </source>
</evidence>
<dbReference type="SUPFAM" id="SSF47819">
    <property type="entry name" value="HRDC-like"/>
    <property type="match status" value="1"/>
</dbReference>
<sequence length="534" mass="58905">MLAAAGVTAWTSAPSITASAPAPAPQHDSQSQAQPQPQAGKPRRRKVVDDEPPKPVRKEPPPPPPPRFAGRSSSSTSTSASHHSGAPTHYQHGTSFPNKRAAVPFFQKAPSSSSRLDSSTRPESFDKSAVVEDPINRPIHYISTDAEVEAFLPILAAAETIGLDTEFLSFPRYTPQLCVLQLSTETDLGIVDALSISPEMLKKLCLRICEKPVIVHSCSSDCAILYDIAGTLPAKVFDTQIAAAFCYPIMMMGYGQLVETLFEVQVDKSLTLTDWSLRPLKKDEVAYAISDVVHLHAIRDKLNARIAELGRTEWFESEMASAVSPAKLMSAIPWDAWKLIRRIGKLRDTASLSVVRELAAWRETYAKEQNMAPIRIIRDEILIAIASAQPTTFEQLNRMQSSKNFSRHNEALLRVVQAGISVPEEQRPPMPPPPNPIADILQQQLRLWARIKSAQMSIAPDLLLTNQLATQLSEAPPADFDKICIESLQGWREELVCHDLIAMHHGHLSLRYNPVTDQVETAMQENIQAPPQAA</sequence>
<dbReference type="EMBL" id="KE346360">
    <property type="protein sequence ID" value="KJE89447.1"/>
    <property type="molecule type" value="Genomic_DNA"/>
</dbReference>
<protein>
    <recommendedName>
        <fullName evidence="2">HRDC domain-containing protein</fullName>
    </recommendedName>
</protein>
<dbReference type="CDD" id="cd06142">
    <property type="entry name" value="RNaseD_exo"/>
    <property type="match status" value="1"/>
</dbReference>
<dbReference type="InterPro" id="IPR051086">
    <property type="entry name" value="RNase_D-like"/>
</dbReference>